<keyword evidence="1" id="KW-1185">Reference proteome</keyword>
<organism evidence="1 2">
    <name type="scientific">Parascaris equorum</name>
    <name type="common">Equine roundworm</name>
    <dbReference type="NCBI Taxonomy" id="6256"/>
    <lineage>
        <taxon>Eukaryota</taxon>
        <taxon>Metazoa</taxon>
        <taxon>Ecdysozoa</taxon>
        <taxon>Nematoda</taxon>
        <taxon>Chromadorea</taxon>
        <taxon>Rhabditida</taxon>
        <taxon>Spirurina</taxon>
        <taxon>Ascaridomorpha</taxon>
        <taxon>Ascaridoidea</taxon>
        <taxon>Ascarididae</taxon>
        <taxon>Parascaris</taxon>
    </lineage>
</organism>
<protein>
    <submittedName>
        <fullName evidence="2">Uncharacterized protein</fullName>
    </submittedName>
</protein>
<sequence>MECQDVYPLKDDTFSRVLDEDKSTRHWLKQLMKNLG</sequence>
<dbReference type="WBParaSite" id="PEQ_0001165901-mRNA-1">
    <property type="protein sequence ID" value="PEQ_0001165901-mRNA-1"/>
    <property type="gene ID" value="PEQ_0001165901"/>
</dbReference>
<evidence type="ECO:0000313" key="2">
    <source>
        <dbReference type="WBParaSite" id="PEQ_0001165901-mRNA-1"/>
    </source>
</evidence>
<evidence type="ECO:0000313" key="1">
    <source>
        <dbReference type="Proteomes" id="UP000887564"/>
    </source>
</evidence>
<dbReference type="InterPro" id="IPR011989">
    <property type="entry name" value="ARM-like"/>
</dbReference>
<accession>A0A914S3D2</accession>
<dbReference type="Proteomes" id="UP000887564">
    <property type="component" value="Unplaced"/>
</dbReference>
<reference evidence="2" key="1">
    <citation type="submission" date="2022-11" db="UniProtKB">
        <authorList>
            <consortium name="WormBaseParasite"/>
        </authorList>
    </citation>
    <scope>IDENTIFICATION</scope>
</reference>
<dbReference type="AlphaFoldDB" id="A0A914S3D2"/>
<name>A0A914S3D2_PAREQ</name>
<proteinExistence type="predicted"/>
<dbReference type="Gene3D" id="1.25.10.10">
    <property type="entry name" value="Leucine-rich Repeat Variant"/>
    <property type="match status" value="1"/>
</dbReference>